<proteinExistence type="predicted"/>
<evidence type="ECO:0000313" key="10">
    <source>
        <dbReference type="Proteomes" id="UP001301140"/>
    </source>
</evidence>
<organism evidence="9 10">
    <name type="scientific">Marinimicrococcus flavescens</name>
    <dbReference type="NCBI Taxonomy" id="3031815"/>
    <lineage>
        <taxon>Bacteria</taxon>
        <taxon>Pseudomonadati</taxon>
        <taxon>Pseudomonadota</taxon>
        <taxon>Alphaproteobacteria</taxon>
        <taxon>Geminicoccales</taxon>
        <taxon>Geminicoccaceae</taxon>
        <taxon>Marinimicrococcus</taxon>
    </lineage>
</organism>
<dbReference type="Proteomes" id="UP001301140">
    <property type="component" value="Unassembled WGS sequence"/>
</dbReference>
<evidence type="ECO:0000256" key="8">
    <source>
        <dbReference type="SAM" id="Phobius"/>
    </source>
</evidence>
<dbReference type="GO" id="GO:0016780">
    <property type="term" value="F:phosphotransferase activity, for other substituted phosphate groups"/>
    <property type="evidence" value="ECO:0007669"/>
    <property type="project" value="InterPro"/>
</dbReference>
<keyword evidence="4 8" id="KW-0812">Transmembrane</keyword>
<keyword evidence="2" id="KW-1003">Cell membrane</keyword>
<feature type="transmembrane region" description="Helical" evidence="8">
    <location>
        <begin position="233"/>
        <end position="254"/>
    </location>
</feature>
<feature type="transmembrane region" description="Helical" evidence="8">
    <location>
        <begin position="285"/>
        <end position="303"/>
    </location>
</feature>
<dbReference type="Pfam" id="PF00953">
    <property type="entry name" value="Glycos_transf_4"/>
    <property type="match status" value="1"/>
</dbReference>
<evidence type="ECO:0000313" key="9">
    <source>
        <dbReference type="EMBL" id="MDF1586073.1"/>
    </source>
</evidence>
<reference evidence="9 10" key="1">
    <citation type="submission" date="2023-03" db="EMBL/GenBank/DDBJ databases">
        <title>YIM 152171 draft genome.</title>
        <authorList>
            <person name="Yang Z."/>
        </authorList>
    </citation>
    <scope>NUCLEOTIDE SEQUENCE [LARGE SCALE GENOMIC DNA]</scope>
    <source>
        <strain evidence="9 10">YIM 152171</strain>
    </source>
</reference>
<dbReference type="AlphaFoldDB" id="A0AAP3V169"/>
<keyword evidence="6 8" id="KW-0472">Membrane</keyword>
<dbReference type="RefSeq" id="WP_327788493.1">
    <property type="nucleotide sequence ID" value="NZ_JARGEQ010000061.1"/>
</dbReference>
<evidence type="ECO:0000256" key="1">
    <source>
        <dbReference type="ARBA" id="ARBA00004651"/>
    </source>
</evidence>
<sequence>MLGLAGIVTFIVTVACCEYAETIGRRLHVIDRPDGARKVHGAPTPLAGGVALAGPLAVLVLLQFSITPERAPFLTALLVAGLGCLVLGYVDDRWTLRPAIRLAVAGMLFAGVAFFVPALRLTELDMESQGLWKLGMLAMPMTVLCAVTFLNAVNMADGRNGVVLGMSICWLYGLGCYAPPALLPFFLFFIVCLVVVFMYNMAGRLFLGDSGSYLLAAVIGLISIRLYNLEPGLPLALAILWFLVPVLDCLRLIVMRARAGRSPFSADSDHLHHHLGRRLPWRRALPVYLALAAGPGFLGTAFPALAGEILVVVPFVYGVVLRWAMRVPRPAEEKVPVLASQR</sequence>
<dbReference type="GO" id="GO:0044038">
    <property type="term" value="P:cell wall macromolecule biosynthetic process"/>
    <property type="evidence" value="ECO:0007669"/>
    <property type="project" value="TreeGrafter"/>
</dbReference>
<dbReference type="GO" id="GO:0005886">
    <property type="term" value="C:plasma membrane"/>
    <property type="evidence" value="ECO:0007669"/>
    <property type="project" value="UniProtKB-SubCell"/>
</dbReference>
<feature type="transmembrane region" description="Helical" evidence="8">
    <location>
        <begin position="102"/>
        <end position="119"/>
    </location>
</feature>
<keyword evidence="5 8" id="KW-1133">Transmembrane helix</keyword>
<dbReference type="InterPro" id="IPR000715">
    <property type="entry name" value="Glycosyl_transferase_4"/>
</dbReference>
<name>A0AAP3V169_9PROT</name>
<feature type="transmembrane region" description="Helical" evidence="8">
    <location>
        <begin position="131"/>
        <end position="150"/>
    </location>
</feature>
<dbReference type="PANTHER" id="PTHR22926">
    <property type="entry name" value="PHOSPHO-N-ACETYLMURAMOYL-PENTAPEPTIDE-TRANSFERASE"/>
    <property type="match status" value="1"/>
</dbReference>
<feature type="binding site" evidence="7">
    <location>
        <position position="154"/>
    </location>
    <ligand>
        <name>Mg(2+)</name>
        <dbReference type="ChEBI" id="CHEBI:18420"/>
    </ligand>
</feature>
<dbReference type="GO" id="GO:0009103">
    <property type="term" value="P:lipopolysaccharide biosynthetic process"/>
    <property type="evidence" value="ECO:0007669"/>
    <property type="project" value="TreeGrafter"/>
</dbReference>
<dbReference type="EMBL" id="JARGEQ010000061">
    <property type="protein sequence ID" value="MDF1586073.1"/>
    <property type="molecule type" value="Genomic_DNA"/>
</dbReference>
<comment type="cofactor">
    <cofactor evidence="7">
        <name>Mg(2+)</name>
        <dbReference type="ChEBI" id="CHEBI:18420"/>
    </cofactor>
</comment>
<evidence type="ECO:0000256" key="5">
    <source>
        <dbReference type="ARBA" id="ARBA00022989"/>
    </source>
</evidence>
<evidence type="ECO:0000256" key="7">
    <source>
        <dbReference type="PIRSR" id="PIRSR600715-1"/>
    </source>
</evidence>
<gene>
    <name evidence="9" type="ORF">PZ740_06715</name>
</gene>
<protein>
    <submittedName>
        <fullName evidence="9">MraY family glycosyltransferase</fullName>
    </submittedName>
</protein>
<dbReference type="GO" id="GO:0071555">
    <property type="term" value="P:cell wall organization"/>
    <property type="evidence" value="ECO:0007669"/>
    <property type="project" value="TreeGrafter"/>
</dbReference>
<feature type="transmembrane region" description="Helical" evidence="8">
    <location>
        <begin position="211"/>
        <end position="227"/>
    </location>
</feature>
<dbReference type="CDD" id="cd06853">
    <property type="entry name" value="GT_WecA_like"/>
    <property type="match status" value="1"/>
</dbReference>
<keyword evidence="3" id="KW-0808">Transferase</keyword>
<keyword evidence="7" id="KW-0479">Metal-binding</keyword>
<feature type="transmembrane region" description="Helical" evidence="8">
    <location>
        <begin position="44"/>
        <end position="64"/>
    </location>
</feature>
<keyword evidence="7" id="KW-0460">Magnesium</keyword>
<feature type="binding site" evidence="7">
    <location>
        <position position="209"/>
    </location>
    <ligand>
        <name>Mg(2+)</name>
        <dbReference type="ChEBI" id="CHEBI:18420"/>
    </ligand>
</feature>
<dbReference type="PANTHER" id="PTHR22926:SF3">
    <property type="entry name" value="UNDECAPRENYL-PHOSPHATE ALPHA-N-ACETYLGLUCOSAMINYL 1-PHOSPHATE TRANSFERASE"/>
    <property type="match status" value="1"/>
</dbReference>
<feature type="transmembrane region" description="Helical" evidence="8">
    <location>
        <begin position="71"/>
        <end position="90"/>
    </location>
</feature>
<comment type="subcellular location">
    <subcellularLocation>
        <location evidence="1">Cell membrane</location>
        <topology evidence="1">Multi-pass membrane protein</topology>
    </subcellularLocation>
</comment>
<keyword evidence="10" id="KW-1185">Reference proteome</keyword>
<evidence type="ECO:0000256" key="2">
    <source>
        <dbReference type="ARBA" id="ARBA00022475"/>
    </source>
</evidence>
<dbReference type="GO" id="GO:0046872">
    <property type="term" value="F:metal ion binding"/>
    <property type="evidence" value="ECO:0007669"/>
    <property type="project" value="UniProtKB-KW"/>
</dbReference>
<evidence type="ECO:0000256" key="6">
    <source>
        <dbReference type="ARBA" id="ARBA00023136"/>
    </source>
</evidence>
<accession>A0AAP3V169</accession>
<evidence type="ECO:0000256" key="3">
    <source>
        <dbReference type="ARBA" id="ARBA00022679"/>
    </source>
</evidence>
<feature type="transmembrane region" description="Helical" evidence="8">
    <location>
        <begin position="170"/>
        <end position="199"/>
    </location>
</feature>
<evidence type="ECO:0000256" key="4">
    <source>
        <dbReference type="ARBA" id="ARBA00022692"/>
    </source>
</evidence>
<comment type="caution">
    <text evidence="9">The sequence shown here is derived from an EMBL/GenBank/DDBJ whole genome shotgun (WGS) entry which is preliminary data.</text>
</comment>